<reference evidence="1 2" key="1">
    <citation type="journal article" date="2024" name="J Genomics">
        <title>Draft genome sequencing and assembly of Favolaschia claudopus CIRM-BRFM 2984 isolated from oak limbs.</title>
        <authorList>
            <person name="Navarro D."/>
            <person name="Drula E."/>
            <person name="Chaduli D."/>
            <person name="Cazenave R."/>
            <person name="Ahrendt S."/>
            <person name="Wang J."/>
            <person name="Lipzen A."/>
            <person name="Daum C."/>
            <person name="Barry K."/>
            <person name="Grigoriev I.V."/>
            <person name="Favel A."/>
            <person name="Rosso M.N."/>
            <person name="Martin F."/>
        </authorList>
    </citation>
    <scope>NUCLEOTIDE SEQUENCE [LARGE SCALE GENOMIC DNA]</scope>
    <source>
        <strain evidence="1 2">CIRM-BRFM 2984</strain>
    </source>
</reference>
<organism evidence="1 2">
    <name type="scientific">Favolaschia claudopus</name>
    <dbReference type="NCBI Taxonomy" id="2862362"/>
    <lineage>
        <taxon>Eukaryota</taxon>
        <taxon>Fungi</taxon>
        <taxon>Dikarya</taxon>
        <taxon>Basidiomycota</taxon>
        <taxon>Agaricomycotina</taxon>
        <taxon>Agaricomycetes</taxon>
        <taxon>Agaricomycetidae</taxon>
        <taxon>Agaricales</taxon>
        <taxon>Marasmiineae</taxon>
        <taxon>Mycenaceae</taxon>
        <taxon>Favolaschia</taxon>
    </lineage>
</organism>
<evidence type="ECO:0000313" key="1">
    <source>
        <dbReference type="EMBL" id="KAK7035862.1"/>
    </source>
</evidence>
<proteinExistence type="predicted"/>
<dbReference type="EMBL" id="JAWWNJ010000019">
    <property type="protein sequence ID" value="KAK7035862.1"/>
    <property type="molecule type" value="Genomic_DNA"/>
</dbReference>
<comment type="caution">
    <text evidence="1">The sequence shown here is derived from an EMBL/GenBank/DDBJ whole genome shotgun (WGS) entry which is preliminary data.</text>
</comment>
<keyword evidence="2" id="KW-1185">Reference proteome</keyword>
<accession>A0AAW0CBJ8</accession>
<gene>
    <name evidence="1" type="ORF">R3P38DRAFT_2909420</name>
</gene>
<dbReference type="AlphaFoldDB" id="A0AAW0CBJ8"/>
<evidence type="ECO:0008006" key="3">
    <source>
        <dbReference type="Google" id="ProtNLM"/>
    </source>
</evidence>
<name>A0AAW0CBJ8_9AGAR</name>
<sequence length="531" mass="59259">MEKTCKPTCGRCRTKKIVTLRRRRPLCGPCSRARVDSLNCKYTALPLSHGPELRKGAACSACRSVRGDWPCRTCIVSKKEDGCKYDDGSQLSFTRALIERTHELEKLLSEAKQTAAPNILDYTVGSDLSAELDQLLSTTTFVAPDPILLHQDLSIHPPELGRGAAMPPPPKEDVFQLLEALQERPSRSLQAAEFPIEKMTHIRNLFLTKQWQFGFVLPAHKLNAVAAGDLSGVIVHPVLVHVCHLWGYLFYDHEKTQTWIFHPDQHDDEVAQMRLILGSLSGMLGPPPDPITTLFTYSSISLYFFHKADMCRGTEFLKVASETALKHDLDLAVLAQAPVPADDGTYSILPLNDASELRSTFSHLIYTATAARAVLAVPPIIDARLVDKFEVIMIHAHIGVLHTTQLRISFIPDSHTIALVLKLCSTMTLAALAGLHGIFAPSHSESWRRYRDAYLSADDCRYLDPILPLCWSVATRRILDNEVVYENQESIITAIRDCNDNLHQALPFVISFETWHSCPEAESAILNRPFV</sequence>
<dbReference type="Proteomes" id="UP001362999">
    <property type="component" value="Unassembled WGS sequence"/>
</dbReference>
<protein>
    <recommendedName>
        <fullName evidence="3">Zn(2)-C6 fungal-type domain-containing protein</fullName>
    </recommendedName>
</protein>
<evidence type="ECO:0000313" key="2">
    <source>
        <dbReference type="Proteomes" id="UP001362999"/>
    </source>
</evidence>